<sequence>MVVDVFMTAGRTVNSQSVDWCTPPKYVNAVRKVFNGNITLDPCSNKWSIVNAEMEYMLPYKDGLKESWNYPTIYVNPPYGANKENKTTIKHWLYKCAHAHKNYGSEVLALVPVATNTRHWKDYVWGRATAICFLYDTRLRFLVEGKDEGKGAPMSCAMIYWNKNVDTFHDVFIQYGAVIDLISLQKKTIGDKPKHLRLFF</sequence>
<keyword evidence="2" id="KW-1185">Reference proteome</keyword>
<dbReference type="Proteomes" id="UP000060487">
    <property type="component" value="Unassembled WGS sequence"/>
</dbReference>
<accession>A0ABR5SI58</accession>
<proteinExistence type="predicted"/>
<gene>
    <name evidence="1" type="ORF">ASN18_0626</name>
</gene>
<name>A0ABR5SI58_9BACT</name>
<dbReference type="RefSeq" id="WP_236861477.1">
    <property type="nucleotide sequence ID" value="NZ_LNQR01000024.1"/>
</dbReference>
<protein>
    <submittedName>
        <fullName evidence="1">N-6-adenine-methyltransferase</fullName>
    </submittedName>
</protein>
<dbReference type="InterPro" id="IPR008593">
    <property type="entry name" value="Dam_MeTrfase"/>
</dbReference>
<evidence type="ECO:0000313" key="2">
    <source>
        <dbReference type="Proteomes" id="UP000060487"/>
    </source>
</evidence>
<dbReference type="EMBL" id="LNQR01000024">
    <property type="protein sequence ID" value="KWT92018.1"/>
    <property type="molecule type" value="Genomic_DNA"/>
</dbReference>
<dbReference type="Pfam" id="PF05869">
    <property type="entry name" value="Dam"/>
    <property type="match status" value="1"/>
</dbReference>
<organism evidence="1 2">
    <name type="scientific">Candidatus Magnetominusculus xianensis</name>
    <dbReference type="NCBI Taxonomy" id="1748249"/>
    <lineage>
        <taxon>Bacteria</taxon>
        <taxon>Pseudomonadati</taxon>
        <taxon>Nitrospirota</taxon>
        <taxon>Nitrospiria</taxon>
        <taxon>Nitrospirales</taxon>
        <taxon>Nitrospiraceae</taxon>
        <taxon>Candidatus Magnetominusculus</taxon>
    </lineage>
</organism>
<evidence type="ECO:0000313" key="1">
    <source>
        <dbReference type="EMBL" id="KWT92018.1"/>
    </source>
</evidence>
<comment type="caution">
    <text evidence="1">The sequence shown here is derived from an EMBL/GenBank/DDBJ whole genome shotgun (WGS) entry which is preliminary data.</text>
</comment>
<reference evidence="1 2" key="1">
    <citation type="submission" date="2015-11" db="EMBL/GenBank/DDBJ databases">
        <authorList>
            <person name="Lin W."/>
        </authorList>
    </citation>
    <scope>NUCLEOTIDE SEQUENCE [LARGE SCALE GENOMIC DNA]</scope>
    <source>
        <strain evidence="1 2">HCH-1</strain>
    </source>
</reference>